<dbReference type="RefSeq" id="WP_145419376.1">
    <property type="nucleotide sequence ID" value="NZ_CP036526.1"/>
</dbReference>
<evidence type="ECO:0000313" key="2">
    <source>
        <dbReference type="Proteomes" id="UP000319817"/>
    </source>
</evidence>
<dbReference type="AlphaFoldDB" id="A0A517NWR7"/>
<keyword evidence="2" id="KW-1185">Reference proteome</keyword>
<proteinExistence type="predicted"/>
<name>A0A517NWR7_9BACT</name>
<gene>
    <name evidence="1" type="ORF">K239x_35630</name>
</gene>
<organism evidence="1 2">
    <name type="scientific">Stieleria marina</name>
    <dbReference type="NCBI Taxonomy" id="1930275"/>
    <lineage>
        <taxon>Bacteria</taxon>
        <taxon>Pseudomonadati</taxon>
        <taxon>Planctomycetota</taxon>
        <taxon>Planctomycetia</taxon>
        <taxon>Pirellulales</taxon>
        <taxon>Pirellulaceae</taxon>
        <taxon>Stieleria</taxon>
    </lineage>
</organism>
<protein>
    <submittedName>
        <fullName evidence="1">Uncharacterized protein</fullName>
    </submittedName>
</protein>
<sequence>MNRCAELSAAEKIALSDAIQGKAWRRLNPERRLELQKAAVSYSEQVLGLGANGDLKVVKNEVGKQLLKIAGDYLHNLPPGEVPAHAAAQDL</sequence>
<accession>A0A517NWR7</accession>
<reference evidence="1 2" key="1">
    <citation type="submission" date="2019-02" db="EMBL/GenBank/DDBJ databases">
        <title>Deep-cultivation of Planctomycetes and their phenomic and genomic characterization uncovers novel biology.</title>
        <authorList>
            <person name="Wiegand S."/>
            <person name="Jogler M."/>
            <person name="Boedeker C."/>
            <person name="Pinto D."/>
            <person name="Vollmers J."/>
            <person name="Rivas-Marin E."/>
            <person name="Kohn T."/>
            <person name="Peeters S.H."/>
            <person name="Heuer A."/>
            <person name="Rast P."/>
            <person name="Oberbeckmann S."/>
            <person name="Bunk B."/>
            <person name="Jeske O."/>
            <person name="Meyerdierks A."/>
            <person name="Storesund J.E."/>
            <person name="Kallscheuer N."/>
            <person name="Luecker S."/>
            <person name="Lage O.M."/>
            <person name="Pohl T."/>
            <person name="Merkel B.J."/>
            <person name="Hornburger P."/>
            <person name="Mueller R.-W."/>
            <person name="Bruemmer F."/>
            <person name="Labrenz M."/>
            <person name="Spormann A.M."/>
            <person name="Op den Camp H."/>
            <person name="Overmann J."/>
            <person name="Amann R."/>
            <person name="Jetten M.S.M."/>
            <person name="Mascher T."/>
            <person name="Medema M.H."/>
            <person name="Devos D.P."/>
            <person name="Kaster A.-K."/>
            <person name="Ovreas L."/>
            <person name="Rohde M."/>
            <person name="Galperin M.Y."/>
            <person name="Jogler C."/>
        </authorList>
    </citation>
    <scope>NUCLEOTIDE SEQUENCE [LARGE SCALE GENOMIC DNA]</scope>
    <source>
        <strain evidence="1 2">K23_9</strain>
    </source>
</reference>
<dbReference type="Proteomes" id="UP000319817">
    <property type="component" value="Chromosome"/>
</dbReference>
<dbReference type="EMBL" id="CP036526">
    <property type="protein sequence ID" value="QDT11564.1"/>
    <property type="molecule type" value="Genomic_DNA"/>
</dbReference>
<evidence type="ECO:0000313" key="1">
    <source>
        <dbReference type="EMBL" id="QDT11564.1"/>
    </source>
</evidence>